<evidence type="ECO:0000256" key="2">
    <source>
        <dbReference type="ARBA" id="ARBA00005982"/>
    </source>
</evidence>
<dbReference type="Pfam" id="PF00854">
    <property type="entry name" value="PTR2"/>
    <property type="match status" value="1"/>
</dbReference>
<keyword evidence="9" id="KW-1185">Reference proteome</keyword>
<feature type="transmembrane region" description="Helical" evidence="7">
    <location>
        <begin position="576"/>
        <end position="597"/>
    </location>
</feature>
<evidence type="ECO:0000256" key="3">
    <source>
        <dbReference type="ARBA" id="ARBA00022692"/>
    </source>
</evidence>
<feature type="transmembrane region" description="Helical" evidence="7">
    <location>
        <begin position="270"/>
        <end position="290"/>
    </location>
</feature>
<dbReference type="EMBL" id="JAQQWM010000009">
    <property type="protein sequence ID" value="KAK8047031.1"/>
    <property type="molecule type" value="Genomic_DNA"/>
</dbReference>
<feature type="transmembrane region" description="Helical" evidence="7">
    <location>
        <begin position="150"/>
        <end position="168"/>
    </location>
</feature>
<feature type="transmembrane region" description="Helical" evidence="7">
    <location>
        <begin position="511"/>
        <end position="535"/>
    </location>
</feature>
<comment type="caution">
    <text evidence="8">The sequence shown here is derived from an EMBL/GenBank/DDBJ whole genome shotgun (WGS) entry which is preliminary data.</text>
</comment>
<protein>
    <submittedName>
        <fullName evidence="8">Peptide transporter PTR2</fullName>
    </submittedName>
</protein>
<dbReference type="SUPFAM" id="SSF103473">
    <property type="entry name" value="MFS general substrate transporter"/>
    <property type="match status" value="1"/>
</dbReference>
<evidence type="ECO:0000256" key="4">
    <source>
        <dbReference type="ARBA" id="ARBA00022989"/>
    </source>
</evidence>
<dbReference type="InterPro" id="IPR000109">
    <property type="entry name" value="POT_fam"/>
</dbReference>
<dbReference type="Gene3D" id="1.20.1250.20">
    <property type="entry name" value="MFS general substrate transporter like domains"/>
    <property type="match status" value="1"/>
</dbReference>
<keyword evidence="3 7" id="KW-0812">Transmembrane</keyword>
<evidence type="ECO:0000313" key="9">
    <source>
        <dbReference type="Proteomes" id="UP001446871"/>
    </source>
</evidence>
<organism evidence="8 9">
    <name type="scientific">Apiospora saccharicola</name>
    <dbReference type="NCBI Taxonomy" id="335842"/>
    <lineage>
        <taxon>Eukaryota</taxon>
        <taxon>Fungi</taxon>
        <taxon>Dikarya</taxon>
        <taxon>Ascomycota</taxon>
        <taxon>Pezizomycotina</taxon>
        <taxon>Sordariomycetes</taxon>
        <taxon>Xylariomycetidae</taxon>
        <taxon>Amphisphaeriales</taxon>
        <taxon>Apiosporaceae</taxon>
        <taxon>Apiospora</taxon>
    </lineage>
</organism>
<name>A0ABR1TMB0_9PEZI</name>
<evidence type="ECO:0000256" key="7">
    <source>
        <dbReference type="SAM" id="Phobius"/>
    </source>
</evidence>
<reference evidence="8 9" key="1">
    <citation type="submission" date="2023-01" db="EMBL/GenBank/DDBJ databases">
        <title>Analysis of 21 Apiospora genomes using comparative genomics revels a genus with tremendous synthesis potential of carbohydrate active enzymes and secondary metabolites.</title>
        <authorList>
            <person name="Sorensen T."/>
        </authorList>
    </citation>
    <scope>NUCLEOTIDE SEQUENCE [LARGE SCALE GENOMIC DNA]</scope>
    <source>
        <strain evidence="8 9">CBS 83171</strain>
    </source>
</reference>
<feature type="transmembrane region" description="Helical" evidence="7">
    <location>
        <begin position="205"/>
        <end position="224"/>
    </location>
</feature>
<comment type="similarity">
    <text evidence="2">Belongs to the major facilitator superfamily. Proton-dependent oligopeptide transporter (POT/PTR) (TC 2.A.17) family.</text>
</comment>
<feature type="transmembrane region" description="Helical" evidence="7">
    <location>
        <begin position="459"/>
        <end position="479"/>
    </location>
</feature>
<dbReference type="PANTHER" id="PTHR11654">
    <property type="entry name" value="OLIGOPEPTIDE TRANSPORTER-RELATED"/>
    <property type="match status" value="1"/>
</dbReference>
<feature type="region of interest" description="Disordered" evidence="6">
    <location>
        <begin position="622"/>
        <end position="661"/>
    </location>
</feature>
<evidence type="ECO:0000256" key="6">
    <source>
        <dbReference type="SAM" id="MobiDB-lite"/>
    </source>
</evidence>
<feature type="transmembrane region" description="Helical" evidence="7">
    <location>
        <begin position="175"/>
        <end position="199"/>
    </location>
</feature>
<keyword evidence="5 7" id="KW-0472">Membrane</keyword>
<sequence length="661" mass="71702">MDTPTHSETDAQQTLGTVAAGVGDVGPDRNGLHNETMTNAIDRAHLPLSGLEDDPEFANRETFHGLYVATEEEKRTLRCVAGKMPKSCYYLCAVEFAERASYYGCFQVYKQFIRAPLPPGSKTGRTPPGTRYNPGALGLGSQAATAMTEAFKFMAYALPVFFGWLADAKYGRFKMICWGVGICGIAHVIMIVSALPSVLTSGKAVGPFAFSLYLLAVGAAQVSYPLMQFKPNISPTIMDQSPHKVAHVIKEKNGEKVVVDPEESIASIMLWFYLLINVGSCFGIPTSYLAKLVGYWAAYLIPTIIYFMLPPLLWYLSTRLIKQPAGGSDLGNVFRVLADIFSHGGFRMIGRKGFWESAKPSARRAAGVTKEYPYDDEFVNDVRRTFQACGIFAFQPIIGLNDGGIGAAANTLTAGMDAHGMPNDLLDNLNPVSIVFLVPIMNHLIYPALRRAGIRFGPISRMTFGFAMTTLGSIAYSVLAHRVYQTSPCGDQASRCTETGLGDQGFSTVHIGLYAIPTVVTAMAEVFINVTAYGIAYTQSPKNMKGLVASINLFMSAISSILSLATSAAIRDPYLPWVFAAPTIAGAFITVAFWFTFRHLDNQEFVINTDFDDMKLDSELSDEENAAAKNEKKGALPATTGQPVESSKSSDDDGIDPTVKG</sequence>
<evidence type="ECO:0000256" key="1">
    <source>
        <dbReference type="ARBA" id="ARBA00004141"/>
    </source>
</evidence>
<dbReference type="Proteomes" id="UP001446871">
    <property type="component" value="Unassembled WGS sequence"/>
</dbReference>
<dbReference type="InterPro" id="IPR036259">
    <property type="entry name" value="MFS_trans_sf"/>
</dbReference>
<evidence type="ECO:0000256" key="5">
    <source>
        <dbReference type="ARBA" id="ARBA00023136"/>
    </source>
</evidence>
<evidence type="ECO:0000313" key="8">
    <source>
        <dbReference type="EMBL" id="KAK8047031.1"/>
    </source>
</evidence>
<feature type="transmembrane region" description="Helical" evidence="7">
    <location>
        <begin position="296"/>
        <end position="316"/>
    </location>
</feature>
<accession>A0ABR1TMB0</accession>
<feature type="transmembrane region" description="Helical" evidence="7">
    <location>
        <begin position="547"/>
        <end position="570"/>
    </location>
</feature>
<comment type="subcellular location">
    <subcellularLocation>
        <location evidence="1">Membrane</location>
        <topology evidence="1">Multi-pass membrane protein</topology>
    </subcellularLocation>
</comment>
<proteinExistence type="inferred from homology"/>
<gene>
    <name evidence="8" type="ORF">PG996_015095</name>
</gene>
<keyword evidence="4 7" id="KW-1133">Transmembrane helix</keyword>